<dbReference type="NCBIfam" id="TIGR01525">
    <property type="entry name" value="ATPase-IB_hvy"/>
    <property type="match status" value="1"/>
</dbReference>
<comment type="similarity">
    <text evidence="2 12">Belongs to the cation transport ATPase (P-type) (TC 3.A.3) family. Type IB subfamily.</text>
</comment>
<sequence length="809" mass="85070">MSQRARVELSLLLPEAPDARDACVSRLEALLLREKGITRTHLPEEAATRALCIHYDPGLVTLAQVERLAITAGATVSRQFGHILLALRAVDSEDAAPRIERALSSLAGVLAVEVNLAAQFARIEFNRNQTSRESLEAALRELGYASAPAPAAAGAPEEARGGWYARNTELAWSLMGGLLLAVAWAGQRWLELPRGVALPLYAASYALGGWDLVRHWVGAVRKGRLSFDIDLLMLLAAIGAAALGDWAEGAFLLFLFSLAHALEHYALGRARNAIRALSSLTPATARVLRGSTSSEVPVEAVAAGEVVLVRPAERIPVDGLVQSGRSTVNQAPITGESVPVEKVVGSEVFAGTVNGEGALEVKTTRAVGDRTLDRVVKLVEEAQTQKAPTQRFTDRFERIFVPAVLVADVALILVPPLIGAWNWSTSFYRGMALLVAASPCALALGTPAAVLAGIAQAARRGVLIKGGAHLENLGRLRALAFDKTGTLTEGRPEVTDLAAAEGVTEAGLLRVAAAVERLSQHPLATAVVRSAEARNMELPAAGELMSLTARGVRSSVEGRMVEIGNLRLWEEAGVPVPAAIRGQVERLQALSRSVMVVRHGEVWLGSIGMADRLRPGAPEVLKRLRAVGLQRLVMLTGDNRGVAEQVGAEAGVDEVRAELLPEDKVTVMKQLLAAHGQVAMVGDGVNDAPALAHATVGIAMGAAGTAVALETADVALMADDLGTLPFAVGLSRQASAIIRQNLLLSLAVIVLLVLASTTGFFGIGAAVLVHEGSSLVVIANALRLLTYEEGTAGRASPPAARAEAEKRSE</sequence>
<comment type="subcellular location">
    <subcellularLocation>
        <location evidence="12">Cell membrane</location>
    </subcellularLocation>
    <subcellularLocation>
        <location evidence="1">Membrane</location>
        <topology evidence="1">Multi-pass membrane protein</topology>
    </subcellularLocation>
</comment>
<dbReference type="Gene3D" id="3.40.1110.10">
    <property type="entry name" value="Calcium-transporting ATPase, cytoplasmic domain N"/>
    <property type="match status" value="1"/>
</dbReference>
<evidence type="ECO:0000256" key="5">
    <source>
        <dbReference type="ARBA" id="ARBA00022741"/>
    </source>
</evidence>
<keyword evidence="9 12" id="KW-0472">Membrane</keyword>
<evidence type="ECO:0000256" key="1">
    <source>
        <dbReference type="ARBA" id="ARBA00004141"/>
    </source>
</evidence>
<dbReference type="NCBIfam" id="TIGR01494">
    <property type="entry name" value="ATPase_P-type"/>
    <property type="match status" value="1"/>
</dbReference>
<dbReference type="InterPro" id="IPR001757">
    <property type="entry name" value="P_typ_ATPase"/>
</dbReference>
<dbReference type="InterPro" id="IPR023214">
    <property type="entry name" value="HAD_sf"/>
</dbReference>
<dbReference type="Gene3D" id="2.70.150.10">
    <property type="entry name" value="Calcium-transporting ATPase, cytoplasmic transduction domain A"/>
    <property type="match status" value="1"/>
</dbReference>
<evidence type="ECO:0000256" key="2">
    <source>
        <dbReference type="ARBA" id="ARBA00006024"/>
    </source>
</evidence>
<dbReference type="Pfam" id="PF00403">
    <property type="entry name" value="HMA"/>
    <property type="match status" value="1"/>
</dbReference>
<dbReference type="SFLD" id="SFLDF00027">
    <property type="entry name" value="p-type_atpase"/>
    <property type="match status" value="1"/>
</dbReference>
<keyword evidence="5 12" id="KW-0547">Nucleotide-binding</keyword>
<accession>A0ABU5H8Q7</accession>
<dbReference type="InterPro" id="IPR051014">
    <property type="entry name" value="Cation_Transport_ATPase_IB"/>
</dbReference>
<evidence type="ECO:0000256" key="11">
    <source>
        <dbReference type="ARBA" id="ARBA00047308"/>
    </source>
</evidence>
<dbReference type="PROSITE" id="PS00154">
    <property type="entry name" value="ATPASE_E1_E2"/>
    <property type="match status" value="1"/>
</dbReference>
<keyword evidence="6 12" id="KW-0067">ATP-binding</keyword>
<dbReference type="InterPro" id="IPR036412">
    <property type="entry name" value="HAD-like_sf"/>
</dbReference>
<comment type="catalytic activity">
    <reaction evidence="11">
        <text>Zn(2+)(in) + ATP + H2O = Zn(2+)(out) + ADP + phosphate + H(+)</text>
        <dbReference type="Rhea" id="RHEA:20621"/>
        <dbReference type="ChEBI" id="CHEBI:15377"/>
        <dbReference type="ChEBI" id="CHEBI:15378"/>
        <dbReference type="ChEBI" id="CHEBI:29105"/>
        <dbReference type="ChEBI" id="CHEBI:30616"/>
        <dbReference type="ChEBI" id="CHEBI:43474"/>
        <dbReference type="ChEBI" id="CHEBI:456216"/>
        <dbReference type="EC" id="7.2.2.12"/>
    </reaction>
</comment>
<dbReference type="InterPro" id="IPR027256">
    <property type="entry name" value="P-typ_ATPase_IB"/>
</dbReference>
<feature type="transmembrane region" description="Helical" evidence="12">
    <location>
        <begin position="399"/>
        <end position="418"/>
    </location>
</feature>
<comment type="caution">
    <text evidence="14">The sequence shown here is derived from an EMBL/GenBank/DDBJ whole genome shotgun (WGS) entry which is preliminary data.</text>
</comment>
<keyword evidence="4 12" id="KW-0479">Metal-binding</keyword>
<name>A0ABU5H8Q7_9BACT</name>
<evidence type="ECO:0000256" key="10">
    <source>
        <dbReference type="ARBA" id="ARBA00039097"/>
    </source>
</evidence>
<dbReference type="PANTHER" id="PTHR48085">
    <property type="entry name" value="CADMIUM/ZINC-TRANSPORTING ATPASE HMA2-RELATED"/>
    <property type="match status" value="1"/>
</dbReference>
<keyword evidence="15" id="KW-1185">Reference proteome</keyword>
<dbReference type="Pfam" id="PF00122">
    <property type="entry name" value="E1-E2_ATPase"/>
    <property type="match status" value="1"/>
</dbReference>
<keyword evidence="8 12" id="KW-1133">Transmembrane helix</keyword>
<feature type="domain" description="HMA" evidence="13">
    <location>
        <begin position="81"/>
        <end position="147"/>
    </location>
</feature>
<dbReference type="Gene3D" id="3.40.50.1000">
    <property type="entry name" value="HAD superfamily/HAD-like"/>
    <property type="match status" value="1"/>
</dbReference>
<dbReference type="InterPro" id="IPR059000">
    <property type="entry name" value="ATPase_P-type_domA"/>
</dbReference>
<organism evidence="14 15">
    <name type="scientific">Hyalangium rubrum</name>
    <dbReference type="NCBI Taxonomy" id="3103134"/>
    <lineage>
        <taxon>Bacteria</taxon>
        <taxon>Pseudomonadati</taxon>
        <taxon>Myxococcota</taxon>
        <taxon>Myxococcia</taxon>
        <taxon>Myxococcales</taxon>
        <taxon>Cystobacterineae</taxon>
        <taxon>Archangiaceae</taxon>
        <taxon>Hyalangium</taxon>
    </lineage>
</organism>
<feature type="transmembrane region" description="Helical" evidence="12">
    <location>
        <begin position="170"/>
        <end position="190"/>
    </location>
</feature>
<evidence type="ECO:0000256" key="8">
    <source>
        <dbReference type="ARBA" id="ARBA00022989"/>
    </source>
</evidence>
<dbReference type="SUPFAM" id="SSF55008">
    <property type="entry name" value="HMA, heavy metal-associated domain"/>
    <property type="match status" value="1"/>
</dbReference>
<evidence type="ECO:0000313" key="14">
    <source>
        <dbReference type="EMBL" id="MDY7229868.1"/>
    </source>
</evidence>
<dbReference type="NCBIfam" id="TIGR01512">
    <property type="entry name" value="ATPase-IB2_Cd"/>
    <property type="match status" value="1"/>
</dbReference>
<keyword evidence="7" id="KW-1278">Translocase</keyword>
<dbReference type="PANTHER" id="PTHR48085:SF5">
    <property type="entry name" value="CADMIUM_ZINC-TRANSPORTING ATPASE HMA4-RELATED"/>
    <property type="match status" value="1"/>
</dbReference>
<dbReference type="Pfam" id="PF00702">
    <property type="entry name" value="Hydrolase"/>
    <property type="match status" value="1"/>
</dbReference>
<keyword evidence="3 12" id="KW-0812">Transmembrane</keyword>
<evidence type="ECO:0000259" key="13">
    <source>
        <dbReference type="PROSITE" id="PS50846"/>
    </source>
</evidence>
<dbReference type="InterPro" id="IPR044492">
    <property type="entry name" value="P_typ_ATPase_HD_dom"/>
</dbReference>
<dbReference type="RefSeq" id="WP_321548588.1">
    <property type="nucleotide sequence ID" value="NZ_JAXIVS010000009.1"/>
</dbReference>
<feature type="transmembrane region" description="Helical" evidence="12">
    <location>
        <begin position="742"/>
        <end position="769"/>
    </location>
</feature>
<dbReference type="CDD" id="cd00371">
    <property type="entry name" value="HMA"/>
    <property type="match status" value="1"/>
</dbReference>
<evidence type="ECO:0000256" key="6">
    <source>
        <dbReference type="ARBA" id="ARBA00022840"/>
    </source>
</evidence>
<dbReference type="InterPro" id="IPR018303">
    <property type="entry name" value="ATPase_P-typ_P_site"/>
</dbReference>
<dbReference type="SUPFAM" id="SSF81653">
    <property type="entry name" value="Calcium ATPase, transduction domain A"/>
    <property type="match status" value="1"/>
</dbReference>
<dbReference type="SFLD" id="SFLDG00002">
    <property type="entry name" value="C1.7:_P-type_atpase_like"/>
    <property type="match status" value="1"/>
</dbReference>
<dbReference type="PRINTS" id="PR00119">
    <property type="entry name" value="CATATPASE"/>
</dbReference>
<dbReference type="Proteomes" id="UP001291309">
    <property type="component" value="Unassembled WGS sequence"/>
</dbReference>
<keyword evidence="12" id="KW-1003">Cell membrane</keyword>
<dbReference type="SFLD" id="SFLDS00003">
    <property type="entry name" value="Haloacid_Dehalogenase"/>
    <property type="match status" value="1"/>
</dbReference>
<feature type="transmembrane region" description="Helical" evidence="12">
    <location>
        <begin position="430"/>
        <end position="455"/>
    </location>
</feature>
<gene>
    <name evidence="14" type="ORF">SYV04_25975</name>
</gene>
<dbReference type="PRINTS" id="PR00941">
    <property type="entry name" value="CDATPASE"/>
</dbReference>
<dbReference type="InterPro" id="IPR006121">
    <property type="entry name" value="HMA_dom"/>
</dbReference>
<dbReference type="Gene3D" id="3.30.70.100">
    <property type="match status" value="2"/>
</dbReference>
<evidence type="ECO:0000256" key="7">
    <source>
        <dbReference type="ARBA" id="ARBA00022967"/>
    </source>
</evidence>
<dbReference type="InterPro" id="IPR023298">
    <property type="entry name" value="ATPase_P-typ_TM_dom_sf"/>
</dbReference>
<evidence type="ECO:0000256" key="12">
    <source>
        <dbReference type="RuleBase" id="RU362081"/>
    </source>
</evidence>
<dbReference type="EMBL" id="JAXIVS010000009">
    <property type="protein sequence ID" value="MDY7229868.1"/>
    <property type="molecule type" value="Genomic_DNA"/>
</dbReference>
<dbReference type="PROSITE" id="PS50846">
    <property type="entry name" value="HMA_2"/>
    <property type="match status" value="1"/>
</dbReference>
<protein>
    <recommendedName>
        <fullName evidence="10">P-type Zn(2+) transporter</fullName>
        <ecNumber evidence="10">7.2.2.12</ecNumber>
    </recommendedName>
</protein>
<evidence type="ECO:0000256" key="3">
    <source>
        <dbReference type="ARBA" id="ARBA00022692"/>
    </source>
</evidence>
<evidence type="ECO:0000256" key="9">
    <source>
        <dbReference type="ARBA" id="ARBA00023136"/>
    </source>
</evidence>
<proteinExistence type="inferred from homology"/>
<dbReference type="SUPFAM" id="SSF56784">
    <property type="entry name" value="HAD-like"/>
    <property type="match status" value="1"/>
</dbReference>
<dbReference type="InterPro" id="IPR036163">
    <property type="entry name" value="HMA_dom_sf"/>
</dbReference>
<dbReference type="InterPro" id="IPR008250">
    <property type="entry name" value="ATPase_P-typ_transduc_dom_A_sf"/>
</dbReference>
<reference evidence="14 15" key="1">
    <citation type="submission" date="2023-12" db="EMBL/GenBank/DDBJ databases">
        <title>the genome sequence of Hyalangium sp. s54d21.</title>
        <authorList>
            <person name="Zhang X."/>
        </authorList>
    </citation>
    <scope>NUCLEOTIDE SEQUENCE [LARGE SCALE GENOMIC DNA]</scope>
    <source>
        <strain evidence="15">s54d21</strain>
    </source>
</reference>
<evidence type="ECO:0000256" key="4">
    <source>
        <dbReference type="ARBA" id="ARBA00022723"/>
    </source>
</evidence>
<dbReference type="SUPFAM" id="SSF81665">
    <property type="entry name" value="Calcium ATPase, transmembrane domain M"/>
    <property type="match status" value="1"/>
</dbReference>
<evidence type="ECO:0000313" key="15">
    <source>
        <dbReference type="Proteomes" id="UP001291309"/>
    </source>
</evidence>
<dbReference type="InterPro" id="IPR023299">
    <property type="entry name" value="ATPase_P-typ_cyto_dom_N"/>
</dbReference>
<dbReference type="EC" id="7.2.2.12" evidence="10"/>